<evidence type="ECO:0000313" key="2">
    <source>
        <dbReference type="Proteomes" id="UP000079169"/>
    </source>
</evidence>
<dbReference type="AlphaFoldDB" id="A0A1S3DIZ4"/>
<evidence type="ECO:0000313" key="3">
    <source>
        <dbReference type="RefSeq" id="XP_008481950.1"/>
    </source>
</evidence>
<keyword evidence="2" id="KW-1185">Reference proteome</keyword>
<dbReference type="GeneID" id="103518649"/>
<accession>A0A1S3DIZ4</accession>
<feature type="region of interest" description="Disordered" evidence="1">
    <location>
        <begin position="419"/>
        <end position="438"/>
    </location>
</feature>
<dbReference type="KEGG" id="dci:103518649"/>
<feature type="region of interest" description="Disordered" evidence="1">
    <location>
        <begin position="238"/>
        <end position="265"/>
    </location>
</feature>
<feature type="compositionally biased region" description="Basic and acidic residues" evidence="1">
    <location>
        <begin position="25"/>
        <end position="35"/>
    </location>
</feature>
<feature type="region of interest" description="Disordered" evidence="1">
    <location>
        <begin position="345"/>
        <end position="368"/>
    </location>
</feature>
<proteinExistence type="predicted"/>
<evidence type="ECO:0000256" key="1">
    <source>
        <dbReference type="SAM" id="MobiDB-lite"/>
    </source>
</evidence>
<gene>
    <name evidence="3" type="primary">LOC103518649</name>
</gene>
<feature type="compositionally biased region" description="Polar residues" evidence="1">
    <location>
        <begin position="42"/>
        <end position="54"/>
    </location>
</feature>
<protein>
    <submittedName>
        <fullName evidence="3">Uncharacterized protein LOC103518649</fullName>
    </submittedName>
</protein>
<feature type="region of interest" description="Disordered" evidence="1">
    <location>
        <begin position="1"/>
        <end position="134"/>
    </location>
</feature>
<dbReference type="PaxDb" id="121845-A0A1S3DIZ4"/>
<dbReference type="Proteomes" id="UP000079169">
    <property type="component" value="Unplaced"/>
</dbReference>
<organism evidence="2 3">
    <name type="scientific">Diaphorina citri</name>
    <name type="common">Asian citrus psyllid</name>
    <dbReference type="NCBI Taxonomy" id="121845"/>
    <lineage>
        <taxon>Eukaryota</taxon>
        <taxon>Metazoa</taxon>
        <taxon>Ecdysozoa</taxon>
        <taxon>Arthropoda</taxon>
        <taxon>Hexapoda</taxon>
        <taxon>Insecta</taxon>
        <taxon>Pterygota</taxon>
        <taxon>Neoptera</taxon>
        <taxon>Paraneoptera</taxon>
        <taxon>Hemiptera</taxon>
        <taxon>Sternorrhyncha</taxon>
        <taxon>Psylloidea</taxon>
        <taxon>Psyllidae</taxon>
        <taxon>Diaphorininae</taxon>
        <taxon>Diaphorina</taxon>
    </lineage>
</organism>
<dbReference type="RefSeq" id="XP_008481950.1">
    <property type="nucleotide sequence ID" value="XM_008483728.2"/>
</dbReference>
<sequence>MKLSPERETFPQWTPQPRLFSPKSADAEPSTREQSEPFWTRPSPNNLVRNPSTREQSEPFNWPRPSPNNLVKGSIDNTRETINTKAVDTDSPGDQPTTTSDTGEDVQHDHSQRTSFLSTPSQHDHSQRTSFLSTPSNSIKRVHFKESLNSCFYYNLSDNSTDTLNSRKGKKGSPVNDKGLRSNREKTQLDGQAFRPSDNGPTENPFNLEKLFQPPPKAFKPTDSMEWAFSLGEMLPGGKGSQTKDSLDKRVNPFNSNTGEEKNDKFMDCPVRTQMFAQSPDHRRPEDFDFQEVELSSNVYDDVERPVVHGRPFDANGQPLVTKHSVANCDQLSVNKNNLPAVNGVSADSKEPSQLPPSAKAVSFHSPKLAGPKDSLKLAGRGFQDGRNLEAVKESKMGGRGVKDGRDLETAKDLERGQVGGLGGVNLSGNGEVRDQSAQETRKLSVLKSPTKELNALNPAGLPGTIFVCGARSSAGTGMESRSPATLEVGKKALPTVLNPAGPLGTIFVCGARSSAGATGMELRSPPNLEVGKAPVPPTGRKGRSYEKTMLDGVDSEQGTPPSLCITCDMCPHCTHTPTSGSKNLRIEVNLAPLCNLLNRVKTGLVYVRYLGCKTFLQMSAVGEKVSVQDENVK</sequence>
<reference evidence="3" key="1">
    <citation type="submission" date="2025-08" db="UniProtKB">
        <authorList>
            <consortium name="RefSeq"/>
        </authorList>
    </citation>
    <scope>IDENTIFICATION</scope>
</reference>
<feature type="region of interest" description="Disordered" evidence="1">
    <location>
        <begin position="520"/>
        <end position="546"/>
    </location>
</feature>
<feature type="compositionally biased region" description="Basic and acidic residues" evidence="1">
    <location>
        <begin position="178"/>
        <end position="188"/>
    </location>
</feature>
<name>A0A1S3DIZ4_DIACI</name>
<feature type="compositionally biased region" description="Polar residues" evidence="1">
    <location>
        <begin position="80"/>
        <end position="101"/>
    </location>
</feature>
<feature type="region of interest" description="Disordered" evidence="1">
    <location>
        <begin position="162"/>
        <end position="207"/>
    </location>
</feature>